<protein>
    <submittedName>
        <fullName evidence="1">Uncharacterized protein</fullName>
    </submittedName>
</protein>
<proteinExistence type="predicted"/>
<reference evidence="1" key="2">
    <citation type="journal article" date="2021" name="Microbiome">
        <title>Successional dynamics and alternative stable states in a saline activated sludge microbial community over 9 years.</title>
        <authorList>
            <person name="Wang Y."/>
            <person name="Ye J."/>
            <person name="Ju F."/>
            <person name="Liu L."/>
            <person name="Boyd J.A."/>
            <person name="Deng Y."/>
            <person name="Parks D.H."/>
            <person name="Jiang X."/>
            <person name="Yin X."/>
            <person name="Woodcroft B.J."/>
            <person name="Tyson G.W."/>
            <person name="Hugenholtz P."/>
            <person name="Polz M.F."/>
            <person name="Zhang T."/>
        </authorList>
    </citation>
    <scope>NUCLEOTIDE SEQUENCE</scope>
    <source>
        <strain evidence="1">HKST-UBA16</strain>
    </source>
</reference>
<comment type="caution">
    <text evidence="1">The sequence shown here is derived from an EMBL/GenBank/DDBJ whole genome shotgun (WGS) entry which is preliminary data.</text>
</comment>
<dbReference type="AlphaFoldDB" id="A0A955KWK4"/>
<accession>A0A955KWK4</accession>
<reference evidence="1" key="1">
    <citation type="submission" date="2020-04" db="EMBL/GenBank/DDBJ databases">
        <authorList>
            <person name="Zhang T."/>
        </authorList>
    </citation>
    <scope>NUCLEOTIDE SEQUENCE</scope>
    <source>
        <strain evidence="1">HKST-UBA16</strain>
    </source>
</reference>
<name>A0A955KWK4_9BACT</name>
<gene>
    <name evidence="1" type="ORF">KC622_01805</name>
</gene>
<dbReference type="Proteomes" id="UP000748332">
    <property type="component" value="Unassembled WGS sequence"/>
</dbReference>
<dbReference type="EMBL" id="JAGQLM010000072">
    <property type="protein sequence ID" value="MCA9375046.1"/>
    <property type="molecule type" value="Genomic_DNA"/>
</dbReference>
<organism evidence="1 2">
    <name type="scientific">Candidatus Dojkabacteria bacterium</name>
    <dbReference type="NCBI Taxonomy" id="2099670"/>
    <lineage>
        <taxon>Bacteria</taxon>
        <taxon>Candidatus Dojkabacteria</taxon>
    </lineage>
</organism>
<sequence>MQIYENSLKAEQILSLQGATRAIELLQDFGDTTAADLGNSPEAQALLVIKSAIMTLESVATLRVAAHACGLSPSQTEVWLEEEKPWVSPVLTDPTDSEELQRQLFQSLLADAKIFIDIDPPQRTQYQNTVLHLAGYCLRTLQWYTYYTDTEPGYEGITRITRADLVGDITPNDRQTLNQTPERSNFSQLIRDFISDEAQHTRIIEIYGIDPTWWLTLLQSRYIPEQDFKVMEDILTDWLDIDLYQALHVKLHEKLITMFNSLGVSVDLAFRLYNNSDMIGQRLEEDFQVMAKEISQKITEALLTEFPEGGVDSWIGYSHRQINKVAEEHPDITPDPNKEQIEPERATQYFLNRVRKVLPSLNLPEGSVVFGTPPYADPAMSLNLNWYRADSEGGILEATLRTISLAHISSNYVTLAHEIGHGIHREIADRQGAVPMSPEQREFFSILLENGAANVMSDIRKTVLTQATNKDYVNYIIERGQALWQLNQHFSKAWNLVAARENYRSWKTIEEELQKSDGPLDEATVMSIVNLIRGRTRSSITEAFSERVTIPHAGPAMAVSFLSMGAAYLQIEHDQKITPNTVIEQRFGKEWFFNNDALLIVLACMAYSAQTWGEGDWEKLWLDYLKTTARDEARDILRKRGFTVN</sequence>
<evidence type="ECO:0000313" key="1">
    <source>
        <dbReference type="EMBL" id="MCA9375046.1"/>
    </source>
</evidence>
<evidence type="ECO:0000313" key="2">
    <source>
        <dbReference type="Proteomes" id="UP000748332"/>
    </source>
</evidence>